<gene>
    <name evidence="2" type="ORF">EJ05DRAFT_34276</name>
</gene>
<dbReference type="EMBL" id="ML996565">
    <property type="protein sequence ID" value="KAF2763327.1"/>
    <property type="molecule type" value="Genomic_DNA"/>
</dbReference>
<evidence type="ECO:0000313" key="3">
    <source>
        <dbReference type="Proteomes" id="UP000799437"/>
    </source>
</evidence>
<evidence type="ECO:0000256" key="1">
    <source>
        <dbReference type="SAM" id="Phobius"/>
    </source>
</evidence>
<dbReference type="Proteomes" id="UP000799437">
    <property type="component" value="Unassembled WGS sequence"/>
</dbReference>
<organism evidence="2 3">
    <name type="scientific">Pseudovirgaria hyperparasitica</name>
    <dbReference type="NCBI Taxonomy" id="470096"/>
    <lineage>
        <taxon>Eukaryota</taxon>
        <taxon>Fungi</taxon>
        <taxon>Dikarya</taxon>
        <taxon>Ascomycota</taxon>
        <taxon>Pezizomycotina</taxon>
        <taxon>Dothideomycetes</taxon>
        <taxon>Dothideomycetes incertae sedis</taxon>
        <taxon>Acrospermales</taxon>
        <taxon>Acrospermaceae</taxon>
        <taxon>Pseudovirgaria</taxon>
    </lineage>
</organism>
<evidence type="ECO:0000313" key="2">
    <source>
        <dbReference type="EMBL" id="KAF2763327.1"/>
    </source>
</evidence>
<proteinExistence type="predicted"/>
<keyword evidence="1" id="KW-0812">Transmembrane</keyword>
<feature type="transmembrane region" description="Helical" evidence="1">
    <location>
        <begin position="12"/>
        <end position="28"/>
    </location>
</feature>
<keyword evidence="1" id="KW-1133">Transmembrane helix</keyword>
<protein>
    <submittedName>
        <fullName evidence="2">Uncharacterized protein</fullName>
    </submittedName>
</protein>
<keyword evidence="1" id="KW-0472">Membrane</keyword>
<dbReference type="AlphaFoldDB" id="A0A6A6WM81"/>
<name>A0A6A6WM81_9PEZI</name>
<dbReference type="GeneID" id="54481980"/>
<accession>A0A6A6WM81</accession>
<sequence length="70" mass="8106">MPGLVVSQKVLSLYVFLMLEIMRAYLYLKKGSKKNHVLRRLDVNTLRGVGMRTQSHLLTSRTRCMSCDTF</sequence>
<dbReference type="RefSeq" id="XP_033605778.1">
    <property type="nucleotide sequence ID" value="XM_033740926.1"/>
</dbReference>
<keyword evidence="3" id="KW-1185">Reference proteome</keyword>
<reference evidence="2" key="1">
    <citation type="journal article" date="2020" name="Stud. Mycol.">
        <title>101 Dothideomycetes genomes: a test case for predicting lifestyles and emergence of pathogens.</title>
        <authorList>
            <person name="Haridas S."/>
            <person name="Albert R."/>
            <person name="Binder M."/>
            <person name="Bloem J."/>
            <person name="Labutti K."/>
            <person name="Salamov A."/>
            <person name="Andreopoulos B."/>
            <person name="Baker S."/>
            <person name="Barry K."/>
            <person name="Bills G."/>
            <person name="Bluhm B."/>
            <person name="Cannon C."/>
            <person name="Castanera R."/>
            <person name="Culley D."/>
            <person name="Daum C."/>
            <person name="Ezra D."/>
            <person name="Gonzalez J."/>
            <person name="Henrissat B."/>
            <person name="Kuo A."/>
            <person name="Liang C."/>
            <person name="Lipzen A."/>
            <person name="Lutzoni F."/>
            <person name="Magnuson J."/>
            <person name="Mondo S."/>
            <person name="Nolan M."/>
            <person name="Ohm R."/>
            <person name="Pangilinan J."/>
            <person name="Park H.-J."/>
            <person name="Ramirez L."/>
            <person name="Alfaro M."/>
            <person name="Sun H."/>
            <person name="Tritt A."/>
            <person name="Yoshinaga Y."/>
            <person name="Zwiers L.-H."/>
            <person name="Turgeon B."/>
            <person name="Goodwin S."/>
            <person name="Spatafora J."/>
            <person name="Crous P."/>
            <person name="Grigoriev I."/>
        </authorList>
    </citation>
    <scope>NUCLEOTIDE SEQUENCE</scope>
    <source>
        <strain evidence="2">CBS 121739</strain>
    </source>
</reference>